<dbReference type="EMBL" id="MAXA01000058">
    <property type="protein sequence ID" value="OHV41008.1"/>
    <property type="molecule type" value="Genomic_DNA"/>
</dbReference>
<sequence length="427" mass="45118">MTVADMKGADVTVADFAASVSAASWDDLDPREFDRLRRLVGAAGGRGDSTLAAMSDEQIARSLGVALVEDGRTHLCAGAVLLFGQPEALRAHVPNHEAAIQVIGPETGEPTDGMNDFFRWPLLRLAEELLARFRARNPEREIRYELVRTGVPAYAEQAFRELLANAFVHRDYTAPGAVHVQWTGEGVEISSPGGYADAVRDPAARLLARPPRPRSPLLADAFRRAGITDRSGRGIRRAHAAQLRNGLAAPDHTGSTADTVVAVLPRQPADLAFALFAVGREYGGRPLALPDLLVLTAGLGGRTLRTADVAELLGTDKDRARRHLTDMVHDGLMDVASGGGVRIWVPSAQVRRALRDDASQLHARSPRPAGRGERAGSTTAAADAPRGSATASAGAPRGSAAAAHPALRGWAIPEGGPALPARRVSDG</sequence>
<name>A0A1S1R221_9ACTN</name>
<evidence type="ECO:0000313" key="2">
    <source>
        <dbReference type="EMBL" id="OHV41008.1"/>
    </source>
</evidence>
<keyword evidence="3" id="KW-1185">Reference proteome</keyword>
<dbReference type="Proteomes" id="UP000179769">
    <property type="component" value="Unassembled WGS sequence"/>
</dbReference>
<feature type="region of interest" description="Disordered" evidence="1">
    <location>
        <begin position="356"/>
        <end position="427"/>
    </location>
</feature>
<proteinExistence type="predicted"/>
<dbReference type="AlphaFoldDB" id="A0A1S1R221"/>
<accession>A0A1S1R221</accession>
<dbReference type="Gene3D" id="3.30.565.60">
    <property type="match status" value="1"/>
</dbReference>
<evidence type="ECO:0000313" key="3">
    <source>
        <dbReference type="Proteomes" id="UP000179769"/>
    </source>
</evidence>
<evidence type="ECO:0000256" key="1">
    <source>
        <dbReference type="SAM" id="MobiDB-lite"/>
    </source>
</evidence>
<comment type="caution">
    <text evidence="2">The sequence shown here is derived from an EMBL/GenBank/DDBJ whole genome shotgun (WGS) entry which is preliminary data.</text>
</comment>
<dbReference type="Pfam" id="PF13749">
    <property type="entry name" value="HATPase_c_4"/>
    <property type="match status" value="1"/>
</dbReference>
<reference evidence="3" key="1">
    <citation type="submission" date="2016-07" db="EMBL/GenBank/DDBJ databases">
        <title>Frankia sp. NRRL B-16219 Genome sequencing.</title>
        <authorList>
            <person name="Ghodhbane-Gtari F."/>
            <person name="Swanson E."/>
            <person name="Gueddou A."/>
            <person name="Louati M."/>
            <person name="Nouioui I."/>
            <person name="Hezbri K."/>
            <person name="Abebe-Akele F."/>
            <person name="Simpson S."/>
            <person name="Morris K."/>
            <person name="Thomas K."/>
            <person name="Gtari M."/>
            <person name="Tisa L.S."/>
        </authorList>
    </citation>
    <scope>NUCLEOTIDE SEQUENCE [LARGE SCALE GENOMIC DNA]</scope>
    <source>
        <strain evidence="3">NRRL B-16219</strain>
    </source>
</reference>
<protein>
    <submittedName>
        <fullName evidence="2">Transcriptional regulator</fullName>
    </submittedName>
</protein>
<dbReference type="PANTHER" id="PTHR30595">
    <property type="entry name" value="GLPR-RELATED TRANSCRIPTIONAL REPRESSOR"/>
    <property type="match status" value="1"/>
</dbReference>
<feature type="compositionally biased region" description="Low complexity" evidence="1">
    <location>
        <begin position="384"/>
        <end position="408"/>
    </location>
</feature>
<dbReference type="PANTHER" id="PTHR30595:SF6">
    <property type="entry name" value="SCHLAFEN ALBA-2 DOMAIN-CONTAINING PROTEIN"/>
    <property type="match status" value="1"/>
</dbReference>
<dbReference type="OrthoDB" id="9805115at2"/>
<gene>
    <name evidence="2" type="ORF">BBK14_12035</name>
</gene>
<dbReference type="RefSeq" id="WP_071060465.1">
    <property type="nucleotide sequence ID" value="NZ_MAXA01000058.1"/>
</dbReference>
<organism evidence="2 3">
    <name type="scientific">Parafrankia soli</name>
    <dbReference type="NCBI Taxonomy" id="2599596"/>
    <lineage>
        <taxon>Bacteria</taxon>
        <taxon>Bacillati</taxon>
        <taxon>Actinomycetota</taxon>
        <taxon>Actinomycetes</taxon>
        <taxon>Frankiales</taxon>
        <taxon>Frankiaceae</taxon>
        <taxon>Parafrankia</taxon>
    </lineage>
</organism>
<dbReference type="InterPro" id="IPR038475">
    <property type="entry name" value="RecG_C_sf"/>
</dbReference>